<protein>
    <recommendedName>
        <fullName evidence="3">Capsule polysaccharide biosynthesis protein</fullName>
    </recommendedName>
</protein>
<dbReference type="AlphaFoldDB" id="A0A315ERG3"/>
<name>A0A315ERG3_9BURK</name>
<evidence type="ECO:0000313" key="1">
    <source>
        <dbReference type="EMBL" id="PUE59829.1"/>
    </source>
</evidence>
<accession>A0A315ERG3</accession>
<evidence type="ECO:0000313" key="2">
    <source>
        <dbReference type="Proteomes" id="UP000251341"/>
    </source>
</evidence>
<sequence>MDLPWWCAERGWINDTLMLDLSENNRLSEVTTSFALNRIYYQYKSKPDLYENIKARLVKGKSTARYAEKKCTSEENIRKLYEIPAASKIFVLFTHGEPHLNALDNKLTINHSMDSDGLELKIKSIAHAISLNNDYLIIKEHPFNSLYDSEINMESFDCKNIIMSKLEGVDQLLFQGNYFLFTCSTIQFNAALMDKRFGLLSRGLLSGPDMAPFVDDFNSIEDFLNCIKNKNDWVKRNEEVKKMICFLFDYCLLDISPDNSSASSEELAKHLAIYN</sequence>
<dbReference type="Gene3D" id="3.40.50.12580">
    <property type="match status" value="1"/>
</dbReference>
<gene>
    <name evidence="1" type="ORF">B9Z44_09715</name>
</gene>
<comment type="caution">
    <text evidence="1">The sequence shown here is derived from an EMBL/GenBank/DDBJ whole genome shotgun (WGS) entry which is preliminary data.</text>
</comment>
<reference evidence="1 2" key="1">
    <citation type="submission" date="2017-04" db="EMBL/GenBank/DDBJ databases">
        <title>Unexpected and diverse lifestyles within the genus Limnohabitans.</title>
        <authorList>
            <person name="Kasalicky V."/>
            <person name="Mehrshad M."/>
            <person name="Andrei S.-A."/>
            <person name="Salcher M."/>
            <person name="Kratochvilova H."/>
            <person name="Simek K."/>
            <person name="Ghai R."/>
        </authorList>
    </citation>
    <scope>NUCLEOTIDE SEQUENCE [LARGE SCALE GENOMIC DNA]</scope>
    <source>
        <strain evidence="1 2">MWH-C5</strain>
    </source>
</reference>
<dbReference type="InterPro" id="IPR043148">
    <property type="entry name" value="TagF_C"/>
</dbReference>
<evidence type="ECO:0008006" key="3">
    <source>
        <dbReference type="Google" id="ProtNLM"/>
    </source>
</evidence>
<dbReference type="EMBL" id="NESP01000001">
    <property type="protein sequence ID" value="PUE59829.1"/>
    <property type="molecule type" value="Genomic_DNA"/>
</dbReference>
<organism evidence="1 2">
    <name type="scientific">Limnohabitans curvus</name>
    <dbReference type="NCBI Taxonomy" id="323423"/>
    <lineage>
        <taxon>Bacteria</taxon>
        <taxon>Pseudomonadati</taxon>
        <taxon>Pseudomonadota</taxon>
        <taxon>Betaproteobacteria</taxon>
        <taxon>Burkholderiales</taxon>
        <taxon>Comamonadaceae</taxon>
        <taxon>Limnohabitans</taxon>
    </lineage>
</organism>
<keyword evidence="2" id="KW-1185">Reference proteome</keyword>
<dbReference type="Proteomes" id="UP000251341">
    <property type="component" value="Unassembled WGS sequence"/>
</dbReference>
<proteinExistence type="predicted"/>